<gene>
    <name evidence="1" type="ORF">S06H3_41985</name>
</gene>
<feature type="non-terminal residue" evidence="1">
    <location>
        <position position="241"/>
    </location>
</feature>
<comment type="caution">
    <text evidence="1">The sequence shown here is derived from an EMBL/GenBank/DDBJ whole genome shotgun (WGS) entry which is preliminary data.</text>
</comment>
<protein>
    <submittedName>
        <fullName evidence="1">Uncharacterized protein</fullName>
    </submittedName>
</protein>
<evidence type="ECO:0000313" key="1">
    <source>
        <dbReference type="EMBL" id="GAI35091.1"/>
    </source>
</evidence>
<sequence>MAVITAAVIAAGVGAALAAQAGTVLAVIIGQTIAPALAPLAQGSQQLAFRAIPNTLVAVANAVELRYRGLMTEEDYGDELVRMGFNKERQDWLYAVAEKLIPVMDNIHLWRRGKLSKAMLLNRSEALGYTTDRLQNLLDVSEVIPTATDIIAFAVREVYSPEIAEAFGQYEELDEVFGKAEKDITAVGMTKDTFGKYWAAHWRLPGVEQGYEMLHREAITKDQLDKLMVALDIMPFWRKPL</sequence>
<name>X1NY01_9ZZZZ</name>
<organism evidence="1">
    <name type="scientific">marine sediment metagenome</name>
    <dbReference type="NCBI Taxonomy" id="412755"/>
    <lineage>
        <taxon>unclassified sequences</taxon>
        <taxon>metagenomes</taxon>
        <taxon>ecological metagenomes</taxon>
    </lineage>
</organism>
<reference evidence="1" key="1">
    <citation type="journal article" date="2014" name="Front. Microbiol.">
        <title>High frequency of phylogenetically diverse reductive dehalogenase-homologous genes in deep subseafloor sedimentary metagenomes.</title>
        <authorList>
            <person name="Kawai M."/>
            <person name="Futagami T."/>
            <person name="Toyoda A."/>
            <person name="Takaki Y."/>
            <person name="Nishi S."/>
            <person name="Hori S."/>
            <person name="Arai W."/>
            <person name="Tsubouchi T."/>
            <person name="Morono Y."/>
            <person name="Uchiyama I."/>
            <person name="Ito T."/>
            <person name="Fujiyama A."/>
            <person name="Inagaki F."/>
            <person name="Takami H."/>
        </authorList>
    </citation>
    <scope>NUCLEOTIDE SEQUENCE</scope>
    <source>
        <strain evidence="1">Expedition CK06-06</strain>
    </source>
</reference>
<dbReference type="EMBL" id="BARV01025924">
    <property type="protein sequence ID" value="GAI35091.1"/>
    <property type="molecule type" value="Genomic_DNA"/>
</dbReference>
<accession>X1NY01</accession>
<proteinExistence type="predicted"/>
<dbReference type="AlphaFoldDB" id="X1NY01"/>